<accession>A0A438DK82</accession>
<dbReference type="AlphaFoldDB" id="A0A438DK82"/>
<name>A0A438DK82_VITVI</name>
<reference evidence="2 3" key="1">
    <citation type="journal article" date="2018" name="PLoS Genet.">
        <title>Population sequencing reveals clonal diversity and ancestral inbreeding in the grapevine cultivar Chardonnay.</title>
        <authorList>
            <person name="Roach M.J."/>
            <person name="Johnson D.L."/>
            <person name="Bohlmann J."/>
            <person name="van Vuuren H.J."/>
            <person name="Jones S.J."/>
            <person name="Pretorius I.S."/>
            <person name="Schmidt S.A."/>
            <person name="Borneman A.R."/>
        </authorList>
    </citation>
    <scope>NUCLEOTIDE SEQUENCE [LARGE SCALE GENOMIC DNA]</scope>
    <source>
        <strain evidence="3">cv. Chardonnay</strain>
        <tissue evidence="2">Leaf</tissue>
    </source>
</reference>
<feature type="region of interest" description="Disordered" evidence="1">
    <location>
        <begin position="1"/>
        <end position="22"/>
    </location>
</feature>
<protein>
    <submittedName>
        <fullName evidence="2">Uncharacterized protein</fullName>
    </submittedName>
</protein>
<feature type="compositionally biased region" description="Polar residues" evidence="1">
    <location>
        <begin position="1"/>
        <end position="10"/>
    </location>
</feature>
<evidence type="ECO:0000313" key="2">
    <source>
        <dbReference type="EMBL" id="RVW35884.1"/>
    </source>
</evidence>
<gene>
    <name evidence="2" type="ORF">CK203_084610</name>
</gene>
<proteinExistence type="predicted"/>
<comment type="caution">
    <text evidence="2">The sequence shown here is derived from an EMBL/GenBank/DDBJ whole genome shotgun (WGS) entry which is preliminary data.</text>
</comment>
<feature type="region of interest" description="Disordered" evidence="1">
    <location>
        <begin position="40"/>
        <end position="74"/>
    </location>
</feature>
<dbReference type="EMBL" id="QGNW01001591">
    <property type="protein sequence ID" value="RVW35884.1"/>
    <property type="molecule type" value="Genomic_DNA"/>
</dbReference>
<dbReference type="Proteomes" id="UP000288805">
    <property type="component" value="Unassembled WGS sequence"/>
</dbReference>
<sequence length="106" mass="11577">MTWNTLTATSPDGDDEYLRTRSHPPRLQYQLFRSGLRFLTRPSQRSSPDSISVDGNSPVSNPSPPRYRHDGSSPLPSAWIGALPLGNGMDKTPFGHMILAQGGVTV</sequence>
<feature type="compositionally biased region" description="Polar residues" evidence="1">
    <location>
        <begin position="41"/>
        <end position="60"/>
    </location>
</feature>
<organism evidence="2 3">
    <name type="scientific">Vitis vinifera</name>
    <name type="common">Grape</name>
    <dbReference type="NCBI Taxonomy" id="29760"/>
    <lineage>
        <taxon>Eukaryota</taxon>
        <taxon>Viridiplantae</taxon>
        <taxon>Streptophyta</taxon>
        <taxon>Embryophyta</taxon>
        <taxon>Tracheophyta</taxon>
        <taxon>Spermatophyta</taxon>
        <taxon>Magnoliopsida</taxon>
        <taxon>eudicotyledons</taxon>
        <taxon>Gunneridae</taxon>
        <taxon>Pentapetalae</taxon>
        <taxon>rosids</taxon>
        <taxon>Vitales</taxon>
        <taxon>Vitaceae</taxon>
        <taxon>Viteae</taxon>
        <taxon>Vitis</taxon>
    </lineage>
</organism>
<evidence type="ECO:0000313" key="3">
    <source>
        <dbReference type="Proteomes" id="UP000288805"/>
    </source>
</evidence>
<evidence type="ECO:0000256" key="1">
    <source>
        <dbReference type="SAM" id="MobiDB-lite"/>
    </source>
</evidence>